<accession>A0A427UK73</accession>
<dbReference type="EMBL" id="RHXE01000062">
    <property type="protein sequence ID" value="RSE18173.1"/>
    <property type="molecule type" value="Genomic_DNA"/>
</dbReference>
<dbReference type="RefSeq" id="WP_125274921.1">
    <property type="nucleotide sequence ID" value="NZ_RHXE01000062.1"/>
</dbReference>
<comment type="caution">
    <text evidence="1">The sequence shown here is derived from an EMBL/GenBank/DDBJ whole genome shotgun (WGS) entry which is preliminary data.</text>
</comment>
<evidence type="ECO:0000313" key="2">
    <source>
        <dbReference type="Proteomes" id="UP000277537"/>
    </source>
</evidence>
<gene>
    <name evidence="1" type="ORF">EGT73_16475</name>
</gene>
<name>A0A427UK73_ACIJO</name>
<reference evidence="1 2" key="1">
    <citation type="submission" date="2018-10" db="EMBL/GenBank/DDBJ databases">
        <title>Transmission dynamics of multidrug resistant bacteria on intensive care unit surfaces.</title>
        <authorList>
            <person name="D'Souza A.W."/>
            <person name="Potter R.F."/>
            <person name="Wallace M."/>
            <person name="Shupe A."/>
            <person name="Patel S."/>
            <person name="Sun S."/>
            <person name="Gul D."/>
            <person name="Kwon J.H."/>
            <person name="Andleeb S."/>
            <person name="Burnham C.-A.D."/>
            <person name="Dantas G."/>
        </authorList>
    </citation>
    <scope>NUCLEOTIDE SEQUENCE [LARGE SCALE GENOMIC DNA]</scope>
    <source>
        <strain evidence="1 2">AJ_385</strain>
    </source>
</reference>
<dbReference type="Proteomes" id="UP000277537">
    <property type="component" value="Unassembled WGS sequence"/>
</dbReference>
<evidence type="ECO:0000313" key="1">
    <source>
        <dbReference type="EMBL" id="RSE18173.1"/>
    </source>
</evidence>
<proteinExistence type="predicted"/>
<protein>
    <submittedName>
        <fullName evidence="1">Uncharacterized protein</fullName>
    </submittedName>
</protein>
<organism evidence="1 2">
    <name type="scientific">Acinetobacter johnsonii</name>
    <dbReference type="NCBI Taxonomy" id="40214"/>
    <lineage>
        <taxon>Bacteria</taxon>
        <taxon>Pseudomonadati</taxon>
        <taxon>Pseudomonadota</taxon>
        <taxon>Gammaproteobacteria</taxon>
        <taxon>Moraxellales</taxon>
        <taxon>Moraxellaceae</taxon>
        <taxon>Acinetobacter</taxon>
    </lineage>
</organism>
<sequence length="320" mass="38364">MSHSEFEFIIAPRLEQDVLEYYQRNRFTPIPEGVEYKEHRKSIDQEFKRKLSGYFTGWRRMMTACMNEHLCFSFWVDKFFQAYCSVLREEQLNLLEVTAHKTSAFYTEKILKRLRMLFESTCLSKEMNKQNERYDKRIEKLRVSYCNTSQIYPDAVDLKLELTLNEVGNEISDLQQLYRYFLNFQKNLATAFWYRTQVVYRFYQIVRDAAQQRYIIHFYLTFNRSLYSDSLGYCNDIRERWLKVTGYMGACMCPEENHQHASLDAEQALQIDRILQEEAQCPLGALNKMPENQTGLYGLPNRICIYPKTFQWFDGAPVRR</sequence>
<dbReference type="AlphaFoldDB" id="A0A427UK73"/>